<sequence length="27" mass="3135">MFAWGSPKQNGETKYTTVMERCRIGSR</sequence>
<organism evidence="1">
    <name type="scientific">Rhizophora mucronata</name>
    <name type="common">Asiatic mangrove</name>
    <dbReference type="NCBI Taxonomy" id="61149"/>
    <lineage>
        <taxon>Eukaryota</taxon>
        <taxon>Viridiplantae</taxon>
        <taxon>Streptophyta</taxon>
        <taxon>Embryophyta</taxon>
        <taxon>Tracheophyta</taxon>
        <taxon>Spermatophyta</taxon>
        <taxon>Magnoliopsida</taxon>
        <taxon>eudicotyledons</taxon>
        <taxon>Gunneridae</taxon>
        <taxon>Pentapetalae</taxon>
        <taxon>rosids</taxon>
        <taxon>fabids</taxon>
        <taxon>Malpighiales</taxon>
        <taxon>Rhizophoraceae</taxon>
        <taxon>Rhizophora</taxon>
    </lineage>
</organism>
<evidence type="ECO:0000313" key="1">
    <source>
        <dbReference type="EMBL" id="MBX51782.1"/>
    </source>
</evidence>
<protein>
    <submittedName>
        <fullName evidence="1">Uncharacterized protein</fullName>
    </submittedName>
</protein>
<reference evidence="1" key="1">
    <citation type="submission" date="2018-02" db="EMBL/GenBank/DDBJ databases">
        <title>Rhizophora mucronata_Transcriptome.</title>
        <authorList>
            <person name="Meera S.P."/>
            <person name="Sreeshan A."/>
            <person name="Augustine A."/>
        </authorList>
    </citation>
    <scope>NUCLEOTIDE SEQUENCE</scope>
    <source>
        <tissue evidence="1">Leaf</tissue>
    </source>
</reference>
<dbReference type="AlphaFoldDB" id="A0A2P2PAL1"/>
<proteinExistence type="predicted"/>
<accession>A0A2P2PAL1</accession>
<dbReference type="EMBL" id="GGEC01071298">
    <property type="protein sequence ID" value="MBX51782.1"/>
    <property type="molecule type" value="Transcribed_RNA"/>
</dbReference>
<name>A0A2P2PAL1_RHIMU</name>